<name>A0A1T5EQ79_9SPHN</name>
<feature type="domain" description="Acyl-CoA dehydrogenase/oxidase C-terminal" evidence="8">
    <location>
        <begin position="248"/>
        <end position="396"/>
    </location>
</feature>
<evidence type="ECO:0000256" key="6">
    <source>
        <dbReference type="ARBA" id="ARBA00023002"/>
    </source>
</evidence>
<dbReference type="RefSeq" id="WP_079649238.1">
    <property type="nucleotide sequence ID" value="NZ_FUYM01000007.1"/>
</dbReference>
<reference evidence="12" key="1">
    <citation type="submission" date="2017-02" db="EMBL/GenBank/DDBJ databases">
        <authorList>
            <person name="Varghese N."/>
            <person name="Submissions S."/>
        </authorList>
    </citation>
    <scope>NUCLEOTIDE SEQUENCE [LARGE SCALE GENOMIC DNA]</scope>
    <source>
        <strain evidence="12">UM2</strain>
    </source>
</reference>
<dbReference type="InterPro" id="IPR009100">
    <property type="entry name" value="AcylCoA_DH/oxidase_NM_dom_sf"/>
</dbReference>
<dbReference type="OrthoDB" id="9780544at2"/>
<dbReference type="Gene3D" id="1.10.540.10">
    <property type="entry name" value="Acyl-CoA dehydrogenase/oxidase, N-terminal domain"/>
    <property type="match status" value="1"/>
</dbReference>
<evidence type="ECO:0000256" key="7">
    <source>
        <dbReference type="RuleBase" id="RU362125"/>
    </source>
</evidence>
<evidence type="ECO:0000313" key="11">
    <source>
        <dbReference type="EMBL" id="SKB86123.1"/>
    </source>
</evidence>
<keyword evidence="6 7" id="KW-0560">Oxidoreductase</keyword>
<dbReference type="Pfam" id="PF02770">
    <property type="entry name" value="Acyl-CoA_dh_M"/>
    <property type="match status" value="1"/>
</dbReference>
<evidence type="ECO:0000313" key="12">
    <source>
        <dbReference type="Proteomes" id="UP000189818"/>
    </source>
</evidence>
<evidence type="ECO:0000256" key="4">
    <source>
        <dbReference type="ARBA" id="ARBA00022630"/>
    </source>
</evidence>
<dbReference type="STRING" id="439228.SAMN06295920_107141"/>
<dbReference type="GO" id="GO:0005737">
    <property type="term" value="C:cytoplasm"/>
    <property type="evidence" value="ECO:0007669"/>
    <property type="project" value="TreeGrafter"/>
</dbReference>
<evidence type="ECO:0000256" key="5">
    <source>
        <dbReference type="ARBA" id="ARBA00022827"/>
    </source>
</evidence>
<accession>A0A1T5EQ79</accession>
<dbReference type="Pfam" id="PF00441">
    <property type="entry name" value="Acyl-CoA_dh_1"/>
    <property type="match status" value="1"/>
</dbReference>
<evidence type="ECO:0000259" key="9">
    <source>
        <dbReference type="Pfam" id="PF02770"/>
    </source>
</evidence>
<dbReference type="Gene3D" id="2.40.110.10">
    <property type="entry name" value="Butyryl-CoA Dehydrogenase, subunit A, domain 2"/>
    <property type="match status" value="1"/>
</dbReference>
<protein>
    <submittedName>
        <fullName evidence="11">Acyl-CoA dehydrogenase</fullName>
    </submittedName>
</protein>
<evidence type="ECO:0000256" key="1">
    <source>
        <dbReference type="ARBA" id="ARBA00001974"/>
    </source>
</evidence>
<organism evidence="11 12">
    <name type="scientific">Rhizorhabdus histidinilytica</name>
    <dbReference type="NCBI Taxonomy" id="439228"/>
    <lineage>
        <taxon>Bacteria</taxon>
        <taxon>Pseudomonadati</taxon>
        <taxon>Pseudomonadota</taxon>
        <taxon>Alphaproteobacteria</taxon>
        <taxon>Sphingomonadales</taxon>
        <taxon>Sphingomonadaceae</taxon>
        <taxon>Rhizorhabdus</taxon>
    </lineage>
</organism>
<dbReference type="FunFam" id="2.40.110.10:FF:000002">
    <property type="entry name" value="Acyl-CoA dehydrogenase fadE12"/>
    <property type="match status" value="1"/>
</dbReference>
<comment type="subunit">
    <text evidence="3">Homodimer.</text>
</comment>
<dbReference type="GO" id="GO:0050660">
    <property type="term" value="F:flavin adenine dinucleotide binding"/>
    <property type="evidence" value="ECO:0007669"/>
    <property type="project" value="InterPro"/>
</dbReference>
<dbReference type="AlphaFoldDB" id="A0A1T5EQ79"/>
<dbReference type="PANTHER" id="PTHR48083">
    <property type="entry name" value="MEDIUM-CHAIN SPECIFIC ACYL-COA DEHYDROGENASE, MITOCHONDRIAL-RELATED"/>
    <property type="match status" value="1"/>
</dbReference>
<dbReference type="InterPro" id="IPR036250">
    <property type="entry name" value="AcylCo_DH-like_C"/>
</dbReference>
<dbReference type="InterPro" id="IPR037069">
    <property type="entry name" value="AcylCoA_DH/ox_N_sf"/>
</dbReference>
<dbReference type="InterPro" id="IPR050741">
    <property type="entry name" value="Acyl-CoA_dehydrogenase"/>
</dbReference>
<keyword evidence="4 7" id="KW-0285">Flavoprotein</keyword>
<evidence type="ECO:0000259" key="8">
    <source>
        <dbReference type="Pfam" id="PF00441"/>
    </source>
</evidence>
<feature type="domain" description="Acyl-CoA oxidase/dehydrogenase middle" evidence="9">
    <location>
        <begin position="135"/>
        <end position="231"/>
    </location>
</feature>
<dbReference type="InterPro" id="IPR006091">
    <property type="entry name" value="Acyl-CoA_Oxase/DH_mid-dom"/>
</dbReference>
<keyword evidence="5 7" id="KW-0274">FAD</keyword>
<sequence length="434" mass="47673">MWDFSTDPEFQKKLDWMKQFVRDEVEPMDLVFNRPGHNFDVTDKRALAAVRPLQAEVRRQGLWACHLTPDLGGQGYGQVQLALMNEILGATKWGPRVFGCQAPDSGNAEILAKFGTPEQRARYLAPLLDGEIVSCFSMTEPQGGSDPRVFETRAVRDGDEWVIDGYKWFSSQARWASFIIVMAVTDPAAPAAERFSMFLVPAETPGVTIVRNTGLMGEHEDEGAHAYIHYDKVRVPADAMLGQEGGAFHVAQVRLGGGRIHHAMRTLGAATKAYEMMKERAVSRFTQGGPLAGKQSTLAAIADSYVELLQFRLLVLHAAWTIDQGDREAGKIGIGSVKIMSPRILKDIVGRAIQLHGSLGVSNELPLGGYWVKAASQGLVDGPTEVHQIGLAKRILKDAKPAAGLFPSEHIPTREAAAREKLARYIAMREEEFA</sequence>
<dbReference type="SUPFAM" id="SSF56645">
    <property type="entry name" value="Acyl-CoA dehydrogenase NM domain-like"/>
    <property type="match status" value="1"/>
</dbReference>
<dbReference type="SUPFAM" id="SSF47203">
    <property type="entry name" value="Acyl-CoA dehydrogenase C-terminal domain-like"/>
    <property type="match status" value="1"/>
</dbReference>
<dbReference type="Gene3D" id="1.20.140.10">
    <property type="entry name" value="Butyryl-CoA Dehydrogenase, subunit A, domain 3"/>
    <property type="match status" value="1"/>
</dbReference>
<feature type="domain" description="Acyl-CoA dehydrogenase/oxidase N-terminal" evidence="10">
    <location>
        <begin position="15"/>
        <end position="131"/>
    </location>
</feature>
<dbReference type="InterPro" id="IPR013786">
    <property type="entry name" value="AcylCoA_DH/ox_N"/>
</dbReference>
<dbReference type="Pfam" id="PF02771">
    <property type="entry name" value="Acyl-CoA_dh_N"/>
    <property type="match status" value="1"/>
</dbReference>
<dbReference type="InterPro" id="IPR009075">
    <property type="entry name" value="AcylCo_DH/oxidase_C"/>
</dbReference>
<dbReference type="InterPro" id="IPR046373">
    <property type="entry name" value="Acyl-CoA_Oxase/DH_mid-dom_sf"/>
</dbReference>
<dbReference type="EMBL" id="FUYM01000007">
    <property type="protein sequence ID" value="SKB86123.1"/>
    <property type="molecule type" value="Genomic_DNA"/>
</dbReference>
<dbReference type="GO" id="GO:0003995">
    <property type="term" value="F:acyl-CoA dehydrogenase activity"/>
    <property type="evidence" value="ECO:0007669"/>
    <property type="project" value="TreeGrafter"/>
</dbReference>
<evidence type="ECO:0000256" key="2">
    <source>
        <dbReference type="ARBA" id="ARBA00009347"/>
    </source>
</evidence>
<evidence type="ECO:0000259" key="10">
    <source>
        <dbReference type="Pfam" id="PF02771"/>
    </source>
</evidence>
<dbReference type="GO" id="GO:0033539">
    <property type="term" value="P:fatty acid beta-oxidation using acyl-CoA dehydrogenase"/>
    <property type="evidence" value="ECO:0007669"/>
    <property type="project" value="TreeGrafter"/>
</dbReference>
<comment type="cofactor">
    <cofactor evidence="1 7">
        <name>FAD</name>
        <dbReference type="ChEBI" id="CHEBI:57692"/>
    </cofactor>
</comment>
<gene>
    <name evidence="11" type="ORF">SAMN06295920_107141</name>
</gene>
<evidence type="ECO:0000256" key="3">
    <source>
        <dbReference type="ARBA" id="ARBA00011738"/>
    </source>
</evidence>
<dbReference type="Proteomes" id="UP000189818">
    <property type="component" value="Unassembled WGS sequence"/>
</dbReference>
<comment type="similarity">
    <text evidence="2 7">Belongs to the acyl-CoA dehydrogenase family.</text>
</comment>
<dbReference type="PANTHER" id="PTHR48083:SF13">
    <property type="entry name" value="ACYL-COA DEHYDROGENASE FAMILY MEMBER 11"/>
    <property type="match status" value="1"/>
</dbReference>
<proteinExistence type="inferred from homology"/>
<keyword evidence="12" id="KW-1185">Reference proteome</keyword>